<dbReference type="Pfam" id="PF11800">
    <property type="entry name" value="RP-C_C"/>
    <property type="match status" value="1"/>
</dbReference>
<dbReference type="InterPro" id="IPR047611">
    <property type="entry name" value="RepABC_RepC"/>
</dbReference>
<dbReference type="NCBIfam" id="NF010396">
    <property type="entry name" value="PRK13824.1"/>
    <property type="match status" value="1"/>
</dbReference>
<evidence type="ECO:0000259" key="3">
    <source>
        <dbReference type="Pfam" id="PF11800"/>
    </source>
</evidence>
<evidence type="ECO:0000313" key="5">
    <source>
        <dbReference type="Proteomes" id="UP001174932"/>
    </source>
</evidence>
<gene>
    <name evidence="4" type="primary">repC</name>
    <name evidence="4" type="ORF">Q4481_18805</name>
</gene>
<dbReference type="InterPro" id="IPR036390">
    <property type="entry name" value="WH_DNA-bd_sf"/>
</dbReference>
<sequence length="403" mass="44438">METIGTTPFGQRSMTLAMLSHQVAGRDLDDEKSTDKWKLYRAVCEARPKLGVTDRALALLNALLSFYPHTELSVQNGLVVFPSNAQLSVRAHGMAEQTIRRHLAVLVEAGLISRKDSANGKRFARRGSSGDIDEAYGFSLAPLLARAEEIEAMAAVIAQERVDLQRLRERITICRRDIAKLIGVAVEEAIEGDWPMFLEQFRAIVERFPRQWNKAAAEASLEALEHLRQRIVNHLELMMNSENMSGNAHDSERHTQNSKSDSKSVSEPRYEKATGENPVREERGVAPEIKSFPLGMVLQACPEITAYGPAGRIETWRELMSAAVVVRSMLGVSPSAYQEACEVMGPENAATVVACILERAGHINSAGGYLRSLTTKAREGEFGLGPMLMALMRTHVGTLRKTG</sequence>
<dbReference type="SUPFAM" id="SSF46785">
    <property type="entry name" value="Winged helix' DNA-binding domain"/>
    <property type="match status" value="1"/>
</dbReference>
<evidence type="ECO:0000259" key="2">
    <source>
        <dbReference type="Pfam" id="PF03428"/>
    </source>
</evidence>
<proteinExistence type="predicted"/>
<dbReference type="InterPro" id="IPR021760">
    <property type="entry name" value="RepC_C"/>
</dbReference>
<feature type="compositionally biased region" description="Basic and acidic residues" evidence="1">
    <location>
        <begin position="249"/>
        <end position="285"/>
    </location>
</feature>
<protein>
    <submittedName>
        <fullName evidence="4">Plasmid replication protein RepC</fullName>
    </submittedName>
</protein>
<dbReference type="NCBIfam" id="NF040974">
    <property type="entry name" value="RepABC_RepC"/>
    <property type="match status" value="1"/>
</dbReference>
<dbReference type="RefSeq" id="WP_304377941.1">
    <property type="nucleotide sequence ID" value="NZ_JAUOZU010000014.1"/>
</dbReference>
<reference evidence="4" key="1">
    <citation type="journal article" date="2015" name="Int. J. Syst. Evol. Microbiol.">
        <title>Rhizobium alvei sp. nov., isolated from a freshwater river.</title>
        <authorList>
            <person name="Sheu S.Y."/>
            <person name="Huang H.W."/>
            <person name="Young C.C."/>
            <person name="Chen W.M."/>
        </authorList>
    </citation>
    <scope>NUCLEOTIDE SEQUENCE</scope>
    <source>
        <strain evidence="4">TNR-22</strain>
    </source>
</reference>
<feature type="domain" description="Plasmid replication protein C C-terminal" evidence="3">
    <location>
        <begin position="293"/>
        <end position="393"/>
    </location>
</feature>
<dbReference type="InterPro" id="IPR036388">
    <property type="entry name" value="WH-like_DNA-bd_sf"/>
</dbReference>
<dbReference type="InterPro" id="IPR005090">
    <property type="entry name" value="RepC_N"/>
</dbReference>
<dbReference type="EMBL" id="JAUOZU010000014">
    <property type="protein sequence ID" value="MDO6966014.1"/>
    <property type="molecule type" value="Genomic_DNA"/>
</dbReference>
<name>A0ABT8YQW5_9HYPH</name>
<feature type="domain" description="Plasmid replication protein C N-terminal" evidence="2">
    <location>
        <begin position="12"/>
        <end position="185"/>
    </location>
</feature>
<evidence type="ECO:0000256" key="1">
    <source>
        <dbReference type="SAM" id="MobiDB-lite"/>
    </source>
</evidence>
<accession>A0ABT8YQW5</accession>
<feature type="region of interest" description="Disordered" evidence="1">
    <location>
        <begin position="243"/>
        <end position="285"/>
    </location>
</feature>
<dbReference type="Pfam" id="PF03428">
    <property type="entry name" value="RP-C"/>
    <property type="match status" value="1"/>
</dbReference>
<dbReference type="Gene3D" id="1.10.10.10">
    <property type="entry name" value="Winged helix-like DNA-binding domain superfamily/Winged helix DNA-binding domain"/>
    <property type="match status" value="1"/>
</dbReference>
<dbReference type="Proteomes" id="UP001174932">
    <property type="component" value="Unassembled WGS sequence"/>
</dbReference>
<organism evidence="4 5">
    <name type="scientific">Rhizobium alvei</name>
    <dbReference type="NCBI Taxonomy" id="1132659"/>
    <lineage>
        <taxon>Bacteria</taxon>
        <taxon>Pseudomonadati</taxon>
        <taxon>Pseudomonadota</taxon>
        <taxon>Alphaproteobacteria</taxon>
        <taxon>Hyphomicrobiales</taxon>
        <taxon>Rhizobiaceae</taxon>
        <taxon>Rhizobium/Agrobacterium group</taxon>
        <taxon>Rhizobium</taxon>
    </lineage>
</organism>
<keyword evidence="5" id="KW-1185">Reference proteome</keyword>
<comment type="caution">
    <text evidence="4">The sequence shown here is derived from an EMBL/GenBank/DDBJ whole genome shotgun (WGS) entry which is preliminary data.</text>
</comment>
<evidence type="ECO:0000313" key="4">
    <source>
        <dbReference type="EMBL" id="MDO6966014.1"/>
    </source>
</evidence>
<reference evidence="4" key="2">
    <citation type="submission" date="2023-07" db="EMBL/GenBank/DDBJ databases">
        <authorList>
            <person name="Shen H."/>
        </authorList>
    </citation>
    <scope>NUCLEOTIDE SEQUENCE</scope>
    <source>
        <strain evidence="4">TNR-22</strain>
    </source>
</reference>